<protein>
    <submittedName>
        <fullName evidence="1">Serine protease</fullName>
    </submittedName>
</protein>
<dbReference type="Pfam" id="PF13365">
    <property type="entry name" value="Trypsin_2"/>
    <property type="match status" value="1"/>
</dbReference>
<evidence type="ECO:0000313" key="1">
    <source>
        <dbReference type="EMBL" id="RYU96801.1"/>
    </source>
</evidence>
<keyword evidence="1" id="KW-0645">Protease</keyword>
<dbReference type="InterPro" id="IPR009003">
    <property type="entry name" value="Peptidase_S1_PA"/>
</dbReference>
<keyword evidence="2" id="KW-1185">Reference proteome</keyword>
<proteinExistence type="predicted"/>
<dbReference type="GO" id="GO:0008233">
    <property type="term" value="F:peptidase activity"/>
    <property type="evidence" value="ECO:0007669"/>
    <property type="project" value="UniProtKB-KW"/>
</dbReference>
<dbReference type="EMBL" id="SEWF01000005">
    <property type="protein sequence ID" value="RYU96801.1"/>
    <property type="molecule type" value="Genomic_DNA"/>
</dbReference>
<accession>A0A4Q5M3B4</accession>
<dbReference type="Proteomes" id="UP000293162">
    <property type="component" value="Unassembled WGS sequence"/>
</dbReference>
<dbReference type="Gene3D" id="2.40.10.10">
    <property type="entry name" value="Trypsin-like serine proteases"/>
    <property type="match status" value="1"/>
</dbReference>
<dbReference type="SUPFAM" id="SSF50494">
    <property type="entry name" value="Trypsin-like serine proteases"/>
    <property type="match status" value="1"/>
</dbReference>
<dbReference type="GO" id="GO:0006508">
    <property type="term" value="P:proteolysis"/>
    <property type="evidence" value="ECO:0007669"/>
    <property type="project" value="UniProtKB-KW"/>
</dbReference>
<dbReference type="RefSeq" id="WP_130019758.1">
    <property type="nucleotide sequence ID" value="NZ_SEWF01000005.1"/>
</dbReference>
<keyword evidence="1" id="KW-0378">Hydrolase</keyword>
<organism evidence="1 2">
    <name type="scientific">Emticicia agri</name>
    <dbReference type="NCBI Taxonomy" id="2492393"/>
    <lineage>
        <taxon>Bacteria</taxon>
        <taxon>Pseudomonadati</taxon>
        <taxon>Bacteroidota</taxon>
        <taxon>Cytophagia</taxon>
        <taxon>Cytophagales</taxon>
        <taxon>Leadbetterellaceae</taxon>
        <taxon>Emticicia</taxon>
    </lineage>
</organism>
<dbReference type="OrthoDB" id="43375at2"/>
<name>A0A4Q5M3B4_9BACT</name>
<evidence type="ECO:0000313" key="2">
    <source>
        <dbReference type="Proteomes" id="UP000293162"/>
    </source>
</evidence>
<dbReference type="AlphaFoldDB" id="A0A4Q5M3B4"/>
<sequence length="292" mass="32976">MFAKAYQIASNYTQPVLISTLRFDGTVECSVGTFVIVNPEGWIVTAAHIFDSMLTQQRDAIEINQYNQEVSEIENNRFLSSQDKKKKLAKIKFNPKWIRTYSYWWGADLHGISNIHLLTENDIAVGKLTNYNPQFCPQYPVFKKPDNLALGTSLCKLGYPFHEVKATFNETNNAFQIAPNALPIPRFPIDGIFTREVLQPNSGNSPFEIKFIETSTPGFRGQSGGPIFDTNSHIWAIQSRTAHLALGFSPKVVVDNKEITEHQFINVGMGVHVETILKLFNVNKVQYNISES</sequence>
<gene>
    <name evidence="1" type="ORF">EWM59_04550</name>
</gene>
<reference evidence="1 2" key="1">
    <citation type="submission" date="2019-02" db="EMBL/GenBank/DDBJ databases">
        <title>Bacterial novel species Emticicia sp. 17J42-9 isolated from soil.</title>
        <authorList>
            <person name="Jung H.-Y."/>
        </authorList>
    </citation>
    <scope>NUCLEOTIDE SEQUENCE [LARGE SCALE GENOMIC DNA]</scope>
    <source>
        <strain evidence="1 2">17J42-9</strain>
    </source>
</reference>
<dbReference type="InterPro" id="IPR043504">
    <property type="entry name" value="Peptidase_S1_PA_chymotrypsin"/>
</dbReference>
<comment type="caution">
    <text evidence="1">The sequence shown here is derived from an EMBL/GenBank/DDBJ whole genome shotgun (WGS) entry which is preliminary data.</text>
</comment>